<organism evidence="2 3">
    <name type="scientific">Xenopus laevis</name>
    <name type="common">African clawed frog</name>
    <dbReference type="NCBI Taxonomy" id="8355"/>
    <lineage>
        <taxon>Eukaryota</taxon>
        <taxon>Metazoa</taxon>
        <taxon>Chordata</taxon>
        <taxon>Craniata</taxon>
        <taxon>Vertebrata</taxon>
        <taxon>Euteleostomi</taxon>
        <taxon>Amphibia</taxon>
        <taxon>Batrachia</taxon>
        <taxon>Anura</taxon>
        <taxon>Pipoidea</taxon>
        <taxon>Pipidae</taxon>
        <taxon>Xenopodinae</taxon>
        <taxon>Xenopus</taxon>
        <taxon>Xenopus</taxon>
    </lineage>
</organism>
<evidence type="ECO:0000313" key="3">
    <source>
        <dbReference type="Proteomes" id="UP000694892"/>
    </source>
</evidence>
<protein>
    <submittedName>
        <fullName evidence="2">Uncharacterized protein</fullName>
    </submittedName>
</protein>
<feature type="compositionally biased region" description="Basic residues" evidence="1">
    <location>
        <begin position="58"/>
        <end position="70"/>
    </location>
</feature>
<dbReference type="Proteomes" id="UP000694892">
    <property type="component" value="Chromosome 3S"/>
</dbReference>
<reference evidence="3" key="1">
    <citation type="journal article" date="2016" name="Nature">
        <title>Genome evolution in the allotetraploid frog Xenopus laevis.</title>
        <authorList>
            <person name="Session A.M."/>
            <person name="Uno Y."/>
            <person name="Kwon T."/>
            <person name="Chapman J.A."/>
            <person name="Toyoda A."/>
            <person name="Takahashi S."/>
            <person name="Fukui A."/>
            <person name="Hikosaka A."/>
            <person name="Suzuki A."/>
            <person name="Kondo M."/>
            <person name="van Heeringen S.J."/>
            <person name="Quigley I."/>
            <person name="Heinz S."/>
            <person name="Ogino H."/>
            <person name="Ochi H."/>
            <person name="Hellsten U."/>
            <person name="Lyons J.B."/>
            <person name="Simakov O."/>
            <person name="Putnam N."/>
            <person name="Stites J."/>
            <person name="Kuroki Y."/>
            <person name="Tanaka T."/>
            <person name="Michiue T."/>
            <person name="Watanabe M."/>
            <person name="Bogdanovic O."/>
            <person name="Lister R."/>
            <person name="Georgiou G."/>
            <person name="Paranjpe S.S."/>
            <person name="van Kruijsbergen I."/>
            <person name="Shu S."/>
            <person name="Carlson J."/>
            <person name="Kinoshita T."/>
            <person name="Ohta Y."/>
            <person name="Mawaribuchi S."/>
            <person name="Jenkins J."/>
            <person name="Grimwood J."/>
            <person name="Schmutz J."/>
            <person name="Mitros T."/>
            <person name="Mozaffari S.V."/>
            <person name="Suzuki Y."/>
            <person name="Haramoto Y."/>
            <person name="Yamamoto T.S."/>
            <person name="Takagi C."/>
            <person name="Heald R."/>
            <person name="Miller K."/>
            <person name="Haudenschild C."/>
            <person name="Kitzman J."/>
            <person name="Nakayama T."/>
            <person name="Izutsu Y."/>
            <person name="Robert J."/>
            <person name="Fortriede J."/>
            <person name="Burns K."/>
            <person name="Lotay V."/>
            <person name="Karimi K."/>
            <person name="Yasuoka Y."/>
            <person name="Dichmann D.S."/>
            <person name="Flajnik M.F."/>
            <person name="Houston D.W."/>
            <person name="Shendure J."/>
            <person name="DuPasquier L."/>
            <person name="Vize P.D."/>
            <person name="Zorn A.M."/>
            <person name="Ito M."/>
            <person name="Marcotte E.M."/>
            <person name="Wallingford J.B."/>
            <person name="Ito Y."/>
            <person name="Asashima M."/>
            <person name="Ueno N."/>
            <person name="Matsuda Y."/>
            <person name="Veenstra G.J."/>
            <person name="Fujiyama A."/>
            <person name="Harland R.M."/>
            <person name="Taira M."/>
            <person name="Rokhsar D.S."/>
        </authorList>
    </citation>
    <scope>NUCLEOTIDE SEQUENCE [LARGE SCALE GENOMIC DNA]</scope>
    <source>
        <strain evidence="3">J</strain>
    </source>
</reference>
<accession>A0A974D7X6</accession>
<sequence>MLLQQCQLASVMTPVVTSLLTAEPPGSPFSSGSASDVAIQRTPATRGPGTRQIIPTRRATRGKQAARKRSQMSLPKRASSLTHLKQEFGRRLPPSISSEFHC</sequence>
<proteinExistence type="predicted"/>
<evidence type="ECO:0000313" key="2">
    <source>
        <dbReference type="EMBL" id="OCT86803.1"/>
    </source>
</evidence>
<feature type="region of interest" description="Disordered" evidence="1">
    <location>
        <begin position="23"/>
        <end position="102"/>
    </location>
</feature>
<gene>
    <name evidence="2" type="ORF">XELAEV_18020493mg</name>
</gene>
<name>A0A974D7X6_XENLA</name>
<dbReference type="EMBL" id="CM004471">
    <property type="protein sequence ID" value="OCT86803.1"/>
    <property type="molecule type" value="Genomic_DNA"/>
</dbReference>
<evidence type="ECO:0000256" key="1">
    <source>
        <dbReference type="SAM" id="MobiDB-lite"/>
    </source>
</evidence>
<dbReference type="AlphaFoldDB" id="A0A974D7X6"/>